<dbReference type="Proteomes" id="UP000265882">
    <property type="component" value="Unassembled WGS sequence"/>
</dbReference>
<dbReference type="AlphaFoldDB" id="A0A3A4P5F8"/>
<dbReference type="Gene3D" id="3.90.1150.10">
    <property type="entry name" value="Aspartate Aminotransferase, domain 1"/>
    <property type="match status" value="1"/>
</dbReference>
<evidence type="ECO:0000256" key="3">
    <source>
        <dbReference type="ARBA" id="ARBA00022576"/>
    </source>
</evidence>
<dbReference type="InterPro" id="IPR004838">
    <property type="entry name" value="NHTrfase_class1_PyrdxlP-BS"/>
</dbReference>
<dbReference type="PANTHER" id="PTHR42832:SF3">
    <property type="entry name" value="L-GLUTAMINE--4-(METHYLSULFANYL)-2-OXOBUTANOATE AMINOTRANSFERASE"/>
    <property type="match status" value="1"/>
</dbReference>
<evidence type="ECO:0000259" key="8">
    <source>
        <dbReference type="Pfam" id="PF00155"/>
    </source>
</evidence>
<comment type="catalytic activity">
    <reaction evidence="6">
        <text>(2S,6S)-2,6-diaminopimelate + 2-oxoglutarate = (S)-2,3,4,5-tetrahydrodipicolinate + L-glutamate + H2O + H(+)</text>
        <dbReference type="Rhea" id="RHEA:23988"/>
        <dbReference type="ChEBI" id="CHEBI:15377"/>
        <dbReference type="ChEBI" id="CHEBI:15378"/>
        <dbReference type="ChEBI" id="CHEBI:16810"/>
        <dbReference type="ChEBI" id="CHEBI:16845"/>
        <dbReference type="ChEBI" id="CHEBI:29985"/>
        <dbReference type="ChEBI" id="CHEBI:57609"/>
        <dbReference type="EC" id="2.6.1.83"/>
    </reaction>
</comment>
<dbReference type="GO" id="GO:0010285">
    <property type="term" value="F:L,L-diaminopimelate aminotransferase activity"/>
    <property type="evidence" value="ECO:0007669"/>
    <property type="project" value="UniProtKB-EC"/>
</dbReference>
<keyword evidence="4 7" id="KW-0808">Transferase</keyword>
<dbReference type="EMBL" id="QZKU01000013">
    <property type="protein sequence ID" value="RJP26065.1"/>
    <property type="molecule type" value="Genomic_DNA"/>
</dbReference>
<keyword evidence="3 7" id="KW-0032">Aminotransferase</keyword>
<dbReference type="CDD" id="cd00609">
    <property type="entry name" value="AAT_like"/>
    <property type="match status" value="1"/>
</dbReference>
<evidence type="ECO:0000256" key="2">
    <source>
        <dbReference type="ARBA" id="ARBA00004982"/>
    </source>
</evidence>
<accession>A0A3A4P5F8</accession>
<evidence type="ECO:0000256" key="5">
    <source>
        <dbReference type="ARBA" id="ARBA00022898"/>
    </source>
</evidence>
<dbReference type="NCBIfam" id="NF006756">
    <property type="entry name" value="PRK09276.1"/>
    <property type="match status" value="1"/>
</dbReference>
<comment type="cofactor">
    <cofactor evidence="1 7">
        <name>pyridoxal 5'-phosphate</name>
        <dbReference type="ChEBI" id="CHEBI:597326"/>
    </cofactor>
</comment>
<protein>
    <recommendedName>
        <fullName evidence="7">Aminotransferase</fullName>
        <ecNumber evidence="7">2.6.1.-</ecNumber>
    </recommendedName>
</protein>
<proteinExistence type="inferred from homology"/>
<dbReference type="HAMAP" id="MF_01642">
    <property type="entry name" value="DapL_aminotrans_1"/>
    <property type="match status" value="1"/>
</dbReference>
<dbReference type="UniPathway" id="UPA00034">
    <property type="reaction ID" value="UER00466"/>
</dbReference>
<dbReference type="InterPro" id="IPR015422">
    <property type="entry name" value="PyrdxlP-dep_Trfase_small"/>
</dbReference>
<evidence type="ECO:0000313" key="9">
    <source>
        <dbReference type="EMBL" id="RJP26065.1"/>
    </source>
</evidence>
<evidence type="ECO:0000256" key="4">
    <source>
        <dbReference type="ARBA" id="ARBA00022679"/>
    </source>
</evidence>
<keyword evidence="5" id="KW-0663">Pyridoxal phosphate</keyword>
<dbReference type="InterPro" id="IPR015424">
    <property type="entry name" value="PyrdxlP-dep_Trfase"/>
</dbReference>
<evidence type="ECO:0000256" key="6">
    <source>
        <dbReference type="ARBA" id="ARBA00051934"/>
    </source>
</evidence>
<evidence type="ECO:0000256" key="7">
    <source>
        <dbReference type="RuleBase" id="RU000481"/>
    </source>
</evidence>
<dbReference type="InterPro" id="IPR019881">
    <property type="entry name" value="DAP-NH2Trfase_DapL_Desulfo"/>
</dbReference>
<dbReference type="InterPro" id="IPR004839">
    <property type="entry name" value="Aminotransferase_I/II_large"/>
</dbReference>
<feature type="domain" description="Aminotransferase class I/classII large" evidence="8">
    <location>
        <begin position="36"/>
        <end position="386"/>
    </location>
</feature>
<dbReference type="Pfam" id="PF00155">
    <property type="entry name" value="Aminotran_1_2"/>
    <property type="match status" value="1"/>
</dbReference>
<dbReference type="InterPro" id="IPR019942">
    <property type="entry name" value="DapL/ALD1"/>
</dbReference>
<dbReference type="PANTHER" id="PTHR42832">
    <property type="entry name" value="AMINO ACID AMINOTRANSFERASE"/>
    <property type="match status" value="1"/>
</dbReference>
<comment type="caution">
    <text evidence="9">The sequence shown here is derived from an EMBL/GenBank/DDBJ whole genome shotgun (WGS) entry which is preliminary data.</text>
</comment>
<reference evidence="9 10" key="1">
    <citation type="journal article" date="2017" name="ISME J.">
        <title>Energy and carbon metabolisms in a deep terrestrial subsurface fluid microbial community.</title>
        <authorList>
            <person name="Momper L."/>
            <person name="Jungbluth S.P."/>
            <person name="Lee M.D."/>
            <person name="Amend J.P."/>
        </authorList>
    </citation>
    <scope>NUCLEOTIDE SEQUENCE [LARGE SCALE GENOMIC DNA]</scope>
    <source>
        <strain evidence="9">SURF_5</strain>
    </source>
</reference>
<gene>
    <name evidence="9" type="ORF">C4520_01165</name>
</gene>
<evidence type="ECO:0000313" key="10">
    <source>
        <dbReference type="Proteomes" id="UP000265882"/>
    </source>
</evidence>
<dbReference type="InterPro" id="IPR050881">
    <property type="entry name" value="LL-DAP_aminotransferase"/>
</dbReference>
<dbReference type="NCBIfam" id="TIGR03540">
    <property type="entry name" value="DapC_direct"/>
    <property type="match status" value="1"/>
</dbReference>
<dbReference type="GO" id="GO:0009089">
    <property type="term" value="P:lysine biosynthetic process via diaminopimelate"/>
    <property type="evidence" value="ECO:0007669"/>
    <property type="project" value="UniProtKB-UniPathway"/>
</dbReference>
<dbReference type="SUPFAM" id="SSF53383">
    <property type="entry name" value="PLP-dependent transferases"/>
    <property type="match status" value="1"/>
</dbReference>
<dbReference type="PROSITE" id="PS00105">
    <property type="entry name" value="AA_TRANSFER_CLASS_1"/>
    <property type="match status" value="1"/>
</dbReference>
<dbReference type="InterPro" id="IPR015421">
    <property type="entry name" value="PyrdxlP-dep_Trfase_major"/>
</dbReference>
<comment type="pathway">
    <text evidence="2">Amino-acid biosynthesis; L-lysine biosynthesis via DAP pathway; LL-2,6-diaminopimelate from (S)-tetrahydrodipicolinate (aminotransferase route): step 1/1.</text>
</comment>
<dbReference type="EC" id="2.6.1.-" evidence="7"/>
<comment type="similarity">
    <text evidence="7">Belongs to the class-I pyridoxal-phosphate-dependent aminotransferase family.</text>
</comment>
<sequence length="391" mass="43113">MSDTRFKPADRLKQIPPYLFSEIDKAKQKAIAKGVDIINLGIGDPDMPTPRKIIEALAEAGARPENHQYPSYEGLLELRREFSAYMKKRFDVELDPATEVLTLIGSKEGIAHLPLAFVNPGDVVLVPDPGYPVYTAGTVLAGGIPYYLPLTAENNFLPDFERIDPKAAARAKLLWLNYPNNPTAAVADKTFFEKAIKFAEKYDIIVCQDAAYCELAFDGLKPVSIFEVAGAKDRAIEFHSLSKTYNMTGWRIGFAAGNAEVVAALGSIKTNVDSGVFRAVQYAGIAALKLPPKTVTDNAAVYQERRDILVEGLRSLDWNMPKPKATFYVWAPSPNGYSSAQLTKKLLEEADIVTTPGNGFGRQGEGYIRFALTVDKKRLAEAVERIKRISF</sequence>
<organism evidence="9 10">
    <name type="scientific">Abyssobacteria bacterium (strain SURF_5)</name>
    <dbReference type="NCBI Taxonomy" id="2093360"/>
    <lineage>
        <taxon>Bacteria</taxon>
        <taxon>Pseudomonadati</taxon>
        <taxon>Candidatus Hydrogenedentota</taxon>
        <taxon>Candidatus Abyssobacteria</taxon>
    </lineage>
</organism>
<dbReference type="GO" id="GO:0030170">
    <property type="term" value="F:pyridoxal phosphate binding"/>
    <property type="evidence" value="ECO:0007669"/>
    <property type="project" value="InterPro"/>
</dbReference>
<evidence type="ECO:0000256" key="1">
    <source>
        <dbReference type="ARBA" id="ARBA00001933"/>
    </source>
</evidence>
<name>A0A3A4P5F8_ABYX5</name>
<dbReference type="Gene3D" id="3.40.640.10">
    <property type="entry name" value="Type I PLP-dependent aspartate aminotransferase-like (Major domain)"/>
    <property type="match status" value="1"/>
</dbReference>